<comment type="caution">
    <text evidence="3">The sequence shown here is derived from an EMBL/GenBank/DDBJ whole genome shotgun (WGS) entry which is preliminary data.</text>
</comment>
<name>A0ABN2GNP9_9ACTN</name>
<dbReference type="InterPro" id="IPR019922">
    <property type="entry name" value="Lucif-like_OxRdatse_MSMEG_4141"/>
</dbReference>
<organism evidence="3 4">
    <name type="scientific">Fodinicola feengrottensis</name>
    <dbReference type="NCBI Taxonomy" id="435914"/>
    <lineage>
        <taxon>Bacteria</taxon>
        <taxon>Bacillati</taxon>
        <taxon>Actinomycetota</taxon>
        <taxon>Actinomycetes</taxon>
        <taxon>Mycobacteriales</taxon>
        <taxon>Fodinicola</taxon>
    </lineage>
</organism>
<dbReference type="Proteomes" id="UP001500618">
    <property type="component" value="Unassembled WGS sequence"/>
</dbReference>
<dbReference type="InterPro" id="IPR050564">
    <property type="entry name" value="F420-G6PD/mer"/>
</dbReference>
<dbReference type="PANTHER" id="PTHR43244:SF1">
    <property type="entry name" value="5,10-METHYLENETETRAHYDROMETHANOPTERIN REDUCTASE"/>
    <property type="match status" value="1"/>
</dbReference>
<proteinExistence type="predicted"/>
<dbReference type="PANTHER" id="PTHR43244">
    <property type="match status" value="1"/>
</dbReference>
<dbReference type="InterPro" id="IPR036661">
    <property type="entry name" value="Luciferase-like_sf"/>
</dbReference>
<keyword evidence="1" id="KW-0560">Oxidoreductase</keyword>
<evidence type="ECO:0000313" key="4">
    <source>
        <dbReference type="Proteomes" id="UP001500618"/>
    </source>
</evidence>
<dbReference type="SUPFAM" id="SSF51679">
    <property type="entry name" value="Bacterial luciferase-like"/>
    <property type="match status" value="1"/>
</dbReference>
<protein>
    <submittedName>
        <fullName evidence="3">TIGR03620 family F420-dependent LLM class oxidoreductase</fullName>
    </submittedName>
</protein>
<accession>A0ABN2GNP9</accession>
<dbReference type="EMBL" id="BAAANY010000008">
    <property type="protein sequence ID" value="GAA1674316.1"/>
    <property type="molecule type" value="Genomic_DNA"/>
</dbReference>
<evidence type="ECO:0000256" key="1">
    <source>
        <dbReference type="ARBA" id="ARBA00023002"/>
    </source>
</evidence>
<gene>
    <name evidence="3" type="ORF">GCM10009765_24620</name>
</gene>
<reference evidence="3 4" key="1">
    <citation type="journal article" date="2019" name="Int. J. Syst. Evol. Microbiol.">
        <title>The Global Catalogue of Microorganisms (GCM) 10K type strain sequencing project: providing services to taxonomists for standard genome sequencing and annotation.</title>
        <authorList>
            <consortium name="The Broad Institute Genomics Platform"/>
            <consortium name="The Broad Institute Genome Sequencing Center for Infectious Disease"/>
            <person name="Wu L."/>
            <person name="Ma J."/>
        </authorList>
    </citation>
    <scope>NUCLEOTIDE SEQUENCE [LARGE SCALE GENOMIC DNA]</scope>
    <source>
        <strain evidence="3 4">JCM 14718</strain>
    </source>
</reference>
<sequence length="306" mass="32646">MSLDLGRVGLWTFAFDGQPAGLVRESAAEIEKLGFGALWFGEAAGREAFTQAALLLGATQRMVVATGIARVFWREPAAAVHAQLTLAEAYPDRFLLGLGGKIASDQQVIPRLIDRSGTPKPVSAMAGYLDAMDEAASAAERLFSLPARPPRVLAALGPDMLRLAAERGWGAHPYLVPVEHTAAAREIVGPDAFLGVELGVVVEPDRAKARDIARTNVGPYFAIARHHQNNMRRFGFAEADFANGASDRLIDALVAGHTGRDPLEAIEKRVAEHLEAGADHVCLQVLTAGSGRIPLPEWRQLAAIAG</sequence>
<dbReference type="RefSeq" id="WP_344309904.1">
    <property type="nucleotide sequence ID" value="NZ_BAAANY010000008.1"/>
</dbReference>
<keyword evidence="4" id="KW-1185">Reference proteome</keyword>
<dbReference type="InterPro" id="IPR011251">
    <property type="entry name" value="Luciferase-like_dom"/>
</dbReference>
<evidence type="ECO:0000259" key="2">
    <source>
        <dbReference type="Pfam" id="PF00296"/>
    </source>
</evidence>
<feature type="domain" description="Luciferase-like" evidence="2">
    <location>
        <begin position="20"/>
        <end position="278"/>
    </location>
</feature>
<evidence type="ECO:0000313" key="3">
    <source>
        <dbReference type="EMBL" id="GAA1674316.1"/>
    </source>
</evidence>
<dbReference type="Gene3D" id="3.20.20.30">
    <property type="entry name" value="Luciferase-like domain"/>
    <property type="match status" value="1"/>
</dbReference>
<dbReference type="Pfam" id="PF00296">
    <property type="entry name" value="Bac_luciferase"/>
    <property type="match status" value="1"/>
</dbReference>
<dbReference type="NCBIfam" id="TIGR03620">
    <property type="entry name" value="F420_MSMEG_4141"/>
    <property type="match status" value="1"/>
</dbReference>